<dbReference type="InterPro" id="IPR030387">
    <property type="entry name" value="G_Bms1/Tsr1_dom"/>
</dbReference>
<dbReference type="Pfam" id="PF04950">
    <property type="entry name" value="RIBIOP_C"/>
    <property type="match status" value="1"/>
</dbReference>
<feature type="non-terminal residue" evidence="9">
    <location>
        <position position="1"/>
    </location>
</feature>
<dbReference type="SMART" id="SM01362">
    <property type="entry name" value="DUF663"/>
    <property type="match status" value="1"/>
</dbReference>
<feature type="compositionally biased region" description="Acidic residues" evidence="7">
    <location>
        <begin position="512"/>
        <end position="559"/>
    </location>
</feature>
<feature type="compositionally biased region" description="Basic residues" evidence="7">
    <location>
        <begin position="124"/>
        <end position="134"/>
    </location>
</feature>
<dbReference type="InterPro" id="IPR007034">
    <property type="entry name" value="BMS1_TSR1_C"/>
</dbReference>
<evidence type="ECO:0000313" key="10">
    <source>
        <dbReference type="Proteomes" id="UP001176940"/>
    </source>
</evidence>
<evidence type="ECO:0000256" key="6">
    <source>
        <dbReference type="ARBA" id="ARBA00040070"/>
    </source>
</evidence>
<dbReference type="InterPro" id="IPR012948">
    <property type="entry name" value="AARP2CN"/>
</dbReference>
<evidence type="ECO:0000259" key="8">
    <source>
        <dbReference type="PROSITE" id="PS51714"/>
    </source>
</evidence>
<dbReference type="PANTHER" id="PTHR12858:SF1">
    <property type="entry name" value="PRE-RRNA-PROCESSING PROTEIN TSR1 HOMOLOG"/>
    <property type="match status" value="1"/>
</dbReference>
<keyword evidence="10" id="KW-1185">Reference proteome</keyword>
<protein>
    <recommendedName>
        <fullName evidence="6">Pre-rRNA-processing protein TSR1 homolog</fullName>
    </recommendedName>
</protein>
<feature type="region of interest" description="Disordered" evidence="7">
    <location>
        <begin position="423"/>
        <end position="443"/>
    </location>
</feature>
<evidence type="ECO:0000256" key="3">
    <source>
        <dbReference type="ARBA" id="ARBA00023242"/>
    </source>
</evidence>
<comment type="caution">
    <text evidence="9">The sequence shown here is derived from an EMBL/GenBank/DDBJ whole genome shotgun (WGS) entry which is preliminary data.</text>
</comment>
<evidence type="ECO:0000256" key="4">
    <source>
        <dbReference type="ARBA" id="ARBA00037087"/>
    </source>
</evidence>
<accession>A0ABN9MHV7</accession>
<dbReference type="PANTHER" id="PTHR12858">
    <property type="entry name" value="RIBOSOME BIOGENESIS PROTEIN"/>
    <property type="match status" value="1"/>
</dbReference>
<dbReference type="InterPro" id="IPR039761">
    <property type="entry name" value="Bms1/Tsr1"/>
</dbReference>
<evidence type="ECO:0000256" key="2">
    <source>
        <dbReference type="ARBA" id="ARBA00022517"/>
    </source>
</evidence>
<reference evidence="9" key="1">
    <citation type="submission" date="2023-07" db="EMBL/GenBank/DDBJ databases">
        <authorList>
            <person name="Stuckert A."/>
        </authorList>
    </citation>
    <scope>NUCLEOTIDE SEQUENCE</scope>
</reference>
<feature type="region of interest" description="Disordered" evidence="7">
    <location>
        <begin position="111"/>
        <end position="145"/>
    </location>
</feature>
<proteinExistence type="inferred from homology"/>
<feature type="non-terminal residue" evidence="9">
    <location>
        <position position="917"/>
    </location>
</feature>
<feature type="region of interest" description="Disordered" evidence="7">
    <location>
        <begin position="510"/>
        <end position="582"/>
    </location>
</feature>
<sequence length="917" mass="104975">PPALSPAPRADPSLWKVEPHIHFCNERYHVTAQYRKNLQRWKKQGPHQEQGSTLETSVKHLEVQEEAICILYFPEEHCMANKPPYLDKPEMGCTGLRARLRAAVIMAAGEQQAAHRPGAFKQQNKSHKTGRHRGKGEQDRENKGRVPVKVLSKKIKKHLSKLDRRHKANQIRRNRKDAVLTEKRNLGSKDGPPHLVAVVPLHADVVTDGLMNLVQGNLGDILHEDGSTGKFALVCPKLKQRWRFVKANRDDLFSLLDLAKVADTLLFVLDPQEGWDSYGDYCLSCLFAQGLPSFVLAVQGMNEIPIKKRNDAKKNLSKMIEKRFPDAKLFNLDSDQEAALLLRQMSTQKQRHLAFRGRRCYMLAHRANFQPSDESGLVGTLKVSGYVRGQELNVNRLVHIVGHGDFQMSQIDASPDPYPLNPRVHKSKKGQDVEMADDPGNSAEMDEDVKVLMKADPSVQESLQSEVVPDPMEGEQTWPTEEEMKEAEDSLKIKVQKKVPKGTSTYQAAWILDDEGIDGEGDSEDDDYDDMDDDDQEDAMDEAVSEEDDGSAGEPEDSETVTIPDSTRDDKYDENLDETEEEQMLEKYKLQREDEMFPDEVDTPRDQLARIRFQKYRGLKSFRTSPWDPKENLPRDYARIFQFHDFFRTRKRIFRELQEEENDGAMVGWYVTVHLTGVGVSVLEHFKQGAPLVLYSLLPHEHKMSVVNMLVRRHAGNTEPVRAKEEIIFHCGFRRFRAAPLYSQHTSADKHKSERFLHSDAAVVVTAYAPITFPTASLLMFKERNNGMHDLIATGSLLSVDPDRIIIKRVVLSGHPFKILKKTAVVRYMFFNREDVLWFKPVELRTKWGRRGHIKEPLGTHGHMKCHFDGQLKSQDTVLMNLYKRVYPKWTYDPYVPPPVTWVKSEVQIDPAEVEME</sequence>
<dbReference type="Pfam" id="PF22298">
    <property type="entry name" value="Tsr1_G-like"/>
    <property type="match status" value="1"/>
</dbReference>
<comment type="subcellular location">
    <subcellularLocation>
        <location evidence="1">Nucleus</location>
        <location evidence="1">Nucleolus</location>
    </subcellularLocation>
</comment>
<evidence type="ECO:0000256" key="1">
    <source>
        <dbReference type="ARBA" id="ARBA00004604"/>
    </source>
</evidence>
<name>A0ABN9MHV7_9NEOB</name>
<gene>
    <name evidence="9" type="ORF">RIMI_LOCUS19786113</name>
</gene>
<feature type="region of interest" description="Disordered" evidence="7">
    <location>
        <begin position="457"/>
        <end position="489"/>
    </location>
</feature>
<dbReference type="Proteomes" id="UP001176940">
    <property type="component" value="Unassembled WGS sequence"/>
</dbReference>
<feature type="compositionally biased region" description="Basic and acidic residues" evidence="7">
    <location>
        <begin position="135"/>
        <end position="144"/>
    </location>
</feature>
<dbReference type="SMART" id="SM00785">
    <property type="entry name" value="AARP2CN"/>
    <property type="match status" value="1"/>
</dbReference>
<organism evidence="9 10">
    <name type="scientific">Ranitomeya imitator</name>
    <name type="common">mimic poison frog</name>
    <dbReference type="NCBI Taxonomy" id="111125"/>
    <lineage>
        <taxon>Eukaryota</taxon>
        <taxon>Metazoa</taxon>
        <taxon>Chordata</taxon>
        <taxon>Craniata</taxon>
        <taxon>Vertebrata</taxon>
        <taxon>Euteleostomi</taxon>
        <taxon>Amphibia</taxon>
        <taxon>Batrachia</taxon>
        <taxon>Anura</taxon>
        <taxon>Neobatrachia</taxon>
        <taxon>Hyloidea</taxon>
        <taxon>Dendrobatidae</taxon>
        <taxon>Dendrobatinae</taxon>
        <taxon>Ranitomeya</taxon>
    </lineage>
</organism>
<dbReference type="Pfam" id="PF08142">
    <property type="entry name" value="AARP2CN"/>
    <property type="match status" value="1"/>
</dbReference>
<keyword evidence="3" id="KW-0539">Nucleus</keyword>
<comment type="function">
    <text evidence="4">Required during maturation of the 40S ribosomal subunit in the nucleolus.</text>
</comment>
<dbReference type="PROSITE" id="PS51714">
    <property type="entry name" value="G_BMS1"/>
    <property type="match status" value="1"/>
</dbReference>
<keyword evidence="2" id="KW-0690">Ribosome biogenesis</keyword>
<evidence type="ECO:0000256" key="7">
    <source>
        <dbReference type="SAM" id="MobiDB-lite"/>
    </source>
</evidence>
<evidence type="ECO:0000313" key="9">
    <source>
        <dbReference type="EMBL" id="CAJ0964949.1"/>
    </source>
</evidence>
<comment type="similarity">
    <text evidence="5">Belongs to the TRAFAC class translation factor GTPase superfamily. Bms1-like GTPase family. TSR1 subfamily.</text>
</comment>
<feature type="domain" description="Bms1-type G" evidence="8">
    <location>
        <begin position="192"/>
        <end position="351"/>
    </location>
</feature>
<dbReference type="EMBL" id="CAUEEQ010064211">
    <property type="protein sequence ID" value="CAJ0964949.1"/>
    <property type="molecule type" value="Genomic_DNA"/>
</dbReference>
<evidence type="ECO:0000256" key="5">
    <source>
        <dbReference type="ARBA" id="ARBA00038288"/>
    </source>
</evidence>